<name>A0ACC1X5X9_MELAZ</name>
<sequence length="100" mass="11755">MGVLLAERFKPRKWLGLWVRLGEIFQWVWKRFWNWVWFRVRVGIGIEIWLCQEVRVIGFGNSPAVATEVTCLIQKLERGTTMADGPIWRPGLHVPLGEHE</sequence>
<organism evidence="1 2">
    <name type="scientific">Melia azedarach</name>
    <name type="common">Chinaberry tree</name>
    <dbReference type="NCBI Taxonomy" id="155640"/>
    <lineage>
        <taxon>Eukaryota</taxon>
        <taxon>Viridiplantae</taxon>
        <taxon>Streptophyta</taxon>
        <taxon>Embryophyta</taxon>
        <taxon>Tracheophyta</taxon>
        <taxon>Spermatophyta</taxon>
        <taxon>Magnoliopsida</taxon>
        <taxon>eudicotyledons</taxon>
        <taxon>Gunneridae</taxon>
        <taxon>Pentapetalae</taxon>
        <taxon>rosids</taxon>
        <taxon>malvids</taxon>
        <taxon>Sapindales</taxon>
        <taxon>Meliaceae</taxon>
        <taxon>Melia</taxon>
    </lineage>
</organism>
<proteinExistence type="predicted"/>
<gene>
    <name evidence="1" type="ORF">OWV82_020136</name>
</gene>
<evidence type="ECO:0000313" key="1">
    <source>
        <dbReference type="EMBL" id="KAJ4706498.1"/>
    </source>
</evidence>
<dbReference type="EMBL" id="CM051404">
    <property type="protein sequence ID" value="KAJ4706498.1"/>
    <property type="molecule type" value="Genomic_DNA"/>
</dbReference>
<dbReference type="Proteomes" id="UP001164539">
    <property type="component" value="Chromosome 11"/>
</dbReference>
<accession>A0ACC1X5X9</accession>
<comment type="caution">
    <text evidence="1">The sequence shown here is derived from an EMBL/GenBank/DDBJ whole genome shotgun (WGS) entry which is preliminary data.</text>
</comment>
<keyword evidence="2" id="KW-1185">Reference proteome</keyword>
<evidence type="ECO:0000313" key="2">
    <source>
        <dbReference type="Proteomes" id="UP001164539"/>
    </source>
</evidence>
<reference evidence="1 2" key="1">
    <citation type="journal article" date="2023" name="Science">
        <title>Complex scaffold remodeling in plant triterpene biosynthesis.</title>
        <authorList>
            <person name="De La Pena R."/>
            <person name="Hodgson H."/>
            <person name="Liu J.C."/>
            <person name="Stephenson M.J."/>
            <person name="Martin A.C."/>
            <person name="Owen C."/>
            <person name="Harkess A."/>
            <person name="Leebens-Mack J."/>
            <person name="Jimenez L.E."/>
            <person name="Osbourn A."/>
            <person name="Sattely E.S."/>
        </authorList>
    </citation>
    <scope>NUCLEOTIDE SEQUENCE [LARGE SCALE GENOMIC DNA]</scope>
    <source>
        <strain evidence="2">cv. JPN11</strain>
        <tissue evidence="1">Leaf</tissue>
    </source>
</reference>
<protein>
    <submittedName>
        <fullName evidence="1">Uncharacterized protein</fullName>
    </submittedName>
</protein>